<name>A0A3E1Q7N1_9FLAO</name>
<dbReference type="PRINTS" id="PR00081">
    <property type="entry name" value="GDHRDH"/>
</dbReference>
<accession>A0A3E1Q7N1</accession>
<dbReference type="OrthoDB" id="9803333at2"/>
<dbReference type="SUPFAM" id="SSF51735">
    <property type="entry name" value="NAD(P)-binding Rossmann-fold domains"/>
    <property type="match status" value="1"/>
</dbReference>
<sequence>MKKEFTNQWALILGGSSGLGLATAHKLAAHGMNICIVHRTRKSNMAALNRELKKMKDTGVEVIDFNKDALKEATIKIVLGSIPKNNCKLLLHSIAKGSLKTMQAAQLNMLSITDLDITLHGMATSWYEWTQALIAKEIFTENARNIAFTSEGNTRVWPGYGAVSAAKATLEALMRQMAVELAPLNITTNCIQAGTTLTPSFKLIPGSETLTEQAKKRSPFNRLTAPEDVANSVYLLCKNEANWINGTVLTVDGGESLQ</sequence>
<dbReference type="Pfam" id="PF13561">
    <property type="entry name" value="adh_short_C2"/>
    <property type="match status" value="1"/>
</dbReference>
<keyword evidence="2" id="KW-0560">Oxidoreductase</keyword>
<evidence type="ECO:0000256" key="2">
    <source>
        <dbReference type="ARBA" id="ARBA00023002"/>
    </source>
</evidence>
<dbReference type="InterPro" id="IPR051122">
    <property type="entry name" value="SDR_DHRS6-like"/>
</dbReference>
<dbReference type="AlphaFoldDB" id="A0A3E1Q7N1"/>
<comment type="caution">
    <text evidence="3">The sequence shown here is derived from an EMBL/GenBank/DDBJ whole genome shotgun (WGS) entry which is preliminary data.</text>
</comment>
<protein>
    <submittedName>
        <fullName evidence="3">SDR family oxidoreductase</fullName>
    </submittedName>
</protein>
<evidence type="ECO:0000256" key="1">
    <source>
        <dbReference type="ARBA" id="ARBA00006484"/>
    </source>
</evidence>
<dbReference type="PANTHER" id="PTHR43477:SF1">
    <property type="entry name" value="DIHYDROANTICAPSIN 7-DEHYDROGENASE"/>
    <property type="match status" value="1"/>
</dbReference>
<dbReference type="Proteomes" id="UP000261082">
    <property type="component" value="Unassembled WGS sequence"/>
</dbReference>
<evidence type="ECO:0000313" key="4">
    <source>
        <dbReference type="Proteomes" id="UP000261082"/>
    </source>
</evidence>
<dbReference type="EMBL" id="QVID01000002">
    <property type="protein sequence ID" value="RFN58124.1"/>
    <property type="molecule type" value="Genomic_DNA"/>
</dbReference>
<gene>
    <name evidence="3" type="ORF">DZ858_12870</name>
</gene>
<evidence type="ECO:0000313" key="3">
    <source>
        <dbReference type="EMBL" id="RFN58124.1"/>
    </source>
</evidence>
<dbReference type="PANTHER" id="PTHR43477">
    <property type="entry name" value="DIHYDROANTICAPSIN 7-DEHYDROGENASE"/>
    <property type="match status" value="1"/>
</dbReference>
<dbReference type="GO" id="GO:0016491">
    <property type="term" value="F:oxidoreductase activity"/>
    <property type="evidence" value="ECO:0007669"/>
    <property type="project" value="UniProtKB-KW"/>
</dbReference>
<dbReference type="Gene3D" id="3.40.50.720">
    <property type="entry name" value="NAD(P)-binding Rossmann-like Domain"/>
    <property type="match status" value="2"/>
</dbReference>
<dbReference type="InterPro" id="IPR002347">
    <property type="entry name" value="SDR_fam"/>
</dbReference>
<proteinExistence type="inferred from homology"/>
<reference evidence="3 4" key="1">
    <citation type="journal article" date="2007" name="Int. J. Syst. Evol. Microbiol.">
        <title>Marixanthomonas ophiurae gen. nov., sp. nov., a marine bacterium of the family Flavobacteriaceae isolated from a deep-sea brittle star.</title>
        <authorList>
            <person name="Romanenko L.A."/>
            <person name="Uchino M."/>
            <person name="Frolova G.M."/>
            <person name="Mikhailov V.V."/>
        </authorList>
    </citation>
    <scope>NUCLEOTIDE SEQUENCE [LARGE SCALE GENOMIC DNA]</scope>
    <source>
        <strain evidence="3 4">KMM 3046</strain>
    </source>
</reference>
<comment type="similarity">
    <text evidence="1">Belongs to the short-chain dehydrogenases/reductases (SDR) family.</text>
</comment>
<keyword evidence="4" id="KW-1185">Reference proteome</keyword>
<dbReference type="InterPro" id="IPR036291">
    <property type="entry name" value="NAD(P)-bd_dom_sf"/>
</dbReference>
<organism evidence="3 4">
    <name type="scientific">Marixanthomonas ophiurae</name>
    <dbReference type="NCBI Taxonomy" id="387659"/>
    <lineage>
        <taxon>Bacteria</taxon>
        <taxon>Pseudomonadati</taxon>
        <taxon>Bacteroidota</taxon>
        <taxon>Flavobacteriia</taxon>
        <taxon>Flavobacteriales</taxon>
        <taxon>Flavobacteriaceae</taxon>
        <taxon>Marixanthomonas</taxon>
    </lineage>
</organism>
<dbReference type="RefSeq" id="WP_117160072.1">
    <property type="nucleotide sequence ID" value="NZ_QVID01000002.1"/>
</dbReference>